<dbReference type="Gene3D" id="2.30.30.40">
    <property type="entry name" value="SH3 Domains"/>
    <property type="match status" value="1"/>
</dbReference>
<dbReference type="FunFam" id="2.60.40.10:FF:000107">
    <property type="entry name" value="Myosin, light chain kinase a"/>
    <property type="match status" value="7"/>
</dbReference>
<dbReference type="GO" id="GO:0060298">
    <property type="term" value="P:positive regulation of sarcomere organization"/>
    <property type="evidence" value="ECO:0007669"/>
    <property type="project" value="UniProtKB-ARBA"/>
</dbReference>
<dbReference type="InterPro" id="IPR007110">
    <property type="entry name" value="Ig-like_dom"/>
</dbReference>
<evidence type="ECO:0000259" key="14">
    <source>
        <dbReference type="PROSITE" id="PS50835"/>
    </source>
</evidence>
<feature type="domain" description="Ig-like" evidence="14">
    <location>
        <begin position="5310"/>
        <end position="5398"/>
    </location>
</feature>
<dbReference type="Pfam" id="PF22697">
    <property type="entry name" value="SOS1_NGEF_PH"/>
    <property type="match status" value="1"/>
</dbReference>
<evidence type="ECO:0000256" key="7">
    <source>
        <dbReference type="ARBA" id="ARBA00022840"/>
    </source>
</evidence>
<dbReference type="SMART" id="SM00406">
    <property type="entry name" value="IGv"/>
    <property type="match status" value="9"/>
</dbReference>
<dbReference type="Pfam" id="PF00621">
    <property type="entry name" value="RhoGEF"/>
    <property type="match status" value="1"/>
</dbReference>
<evidence type="ECO:0000256" key="11">
    <source>
        <dbReference type="SAM" id="MobiDB-lite"/>
    </source>
</evidence>
<dbReference type="SMART" id="SM00325">
    <property type="entry name" value="RhoGEF"/>
    <property type="match status" value="1"/>
</dbReference>
<evidence type="ECO:0000256" key="4">
    <source>
        <dbReference type="ARBA" id="ARBA00022490"/>
    </source>
</evidence>
<dbReference type="InterPro" id="IPR035899">
    <property type="entry name" value="DBL_dom_sf"/>
</dbReference>
<feature type="domain" description="Ig-like" evidence="14">
    <location>
        <begin position="2279"/>
        <end position="2370"/>
    </location>
</feature>
<keyword evidence="5" id="KW-0677">Repeat</keyword>
<dbReference type="PROSITE" id="PS50835">
    <property type="entry name" value="IG_LIKE"/>
    <property type="match status" value="38"/>
</dbReference>
<dbReference type="InterPro" id="IPR003599">
    <property type="entry name" value="Ig_sub"/>
</dbReference>
<feature type="domain" description="Ig-like" evidence="14">
    <location>
        <begin position="4790"/>
        <end position="4878"/>
    </location>
</feature>
<dbReference type="SUPFAM" id="SSF50044">
    <property type="entry name" value="SH3-domain"/>
    <property type="match status" value="1"/>
</dbReference>
<sequence length="5453" mass="604293">MNTAGYTSKYSSYRKYITSSEVAYDSSQRRSTYSSSVADEYSSSRGVSSSRKEIISGTDTHSLPVYIATQDYQPEATNKDGLALEEGQIVEVLDNKNTSSWLVRTKARPPKIGWAPGTIFEVPTEYYRLKRHSRELSPTDKPLTKIEEALLKRNAVFQDLMKSEETFVSELHHLLQTYLHFLDCQSPPPSVRQLKDQLSLNLREIYNFHANVLLKGFQYYSNDPGIVGQTFMRLERDFDHHVKYCHDEPETEKLLEDPVVREYFEKAKEQIETSEKTLLDYLRLPIKRILDYQQALKEMIRYSITANVPTDSLQRALELMLWIPKRASDLNLIHNILDLPTETAKLGRLLRHEQFEVWQDSLDRPKGQLHVFLFKTKIVATEKVEPEDPDEVPEFKHVFTVRLDKYDIREYLGNSNIVQLVPVDASLPTYFFKATAPDNAEIVKQAWIKDVQENIETTGELPESEVEVQGDFIDFSDIKSEFSEYSNGRDDESPPAKKPKTPPAISRSTSAQSVYSMNMESLTQTGSIEMEGSSVTRTQYGFRTVHETTAKMSLKVTGNPMPVITWYKDGVLLQEDERKKFYSDDDGYFALTIEPVQVEDTGRYTCVATNEYGQARTSAFFRVVRVDREPEQPKFLKVMRDLELHEGDTATFTCEVEGWPEPEIQFYLDGQPIHISREHNIEYDGRTVRLTVREVQPEDGGSYVLKAVNGSGEVQCAATLTVIKDLEKNKMPPYFQQQLNDVVVVEDQSVKFKTVCSGDPTPEVVWYINGVQLTNSDKVHMIAEDGVYILTIDNITQHFDGELTCCAFNRLGEISCCCRITVNKADYPPSFEQELRDQVVTAGEAVKLQVVISAQPEATVSWWFNDEQISEYHPSVRLSAKPQAGIYSIEITKATTDMCGVIKCQASNYLGTVFSSANLSVEEAKSAPAFRNMLQDIVALPREYLKIHVSTTGYPRPTVAWKLNGEEIKESPNVKISSSGNDYYLEILSFTENDAGELECTAVNSLGIASSKCQVSTSPAKMKSNFEKDLPKSTTAEEGKPISFSVQSKQSATFSWFLNGRELHDSDSGIRIMAIGDQESRLIIESFSESLSGRLTCTATSPLGVSETSTDIKSTLGMKEGAGPLPPIVLAEYGGRVLLKVTIESDQAEVCWRLNGEPLKNSEKVHVGRKGADFFLEIEDIDDSASGELLCEVRQGTRSDTFGTTVKVERRALTTLLDGLKDTTVRVGDTVQFNLSLKDAKKYEVKWFLNDHELVESEKVHINVYPEQAECCLKIESITEEFNGELKCNIMTPSGDYVSSAQLHVVPRAAPVVVKGLSDSFVQAGDTVKFSVFAENAVEGKVKWVLNGSELLPSDSVIIATEQQNECSLTLKNINPQQSGVLECLISTPYGVSRSSAKLTVKPLPEKLMKPEFRAIMAPVVIYEGDTLETRVVLEGEPQPEVKWYINDVPLVEDSNVEITTEKGISKVEIKKVNFDLNGVLKCVAKNEYGEVATSTSVSIRRQIPVEFEQFLCDTTCREGDTLKLKAVLLGQPRPEVSWYLKGKKLVQTDKIHIYTEQNTYVAIISDITCDYSGEVLCKAVNEFGEASSSAMLTVLPRGVPPDFLEWMNSISAVDGAEVVHHVKFTGEPTPTIRWFINNQEVHNSDNFAIHTDKDVCTLTIKHFSASLVGEIICKAENDAGEVSCTSQMSLAPAGYIREEVSERSELEAVALSTGEIEGSEAGTDFAVSLPDEDMEEETSRLESSVLAPKFITKIKDTRVTVGKQAVFECIVPGTKGVCVKWLKDNKEIELLARIRVGSHKEENLIIHRLTVDDVTKADAGTYTCVVMNEHGQEICSARLEVDEQWTVAQLPETVPEIVEVLHSCVVEENEEAIMHCTVTGCPDAQVRWYKDNVQLESSKRHQMVSEAEGVFVLKIPNVTMKDAGEYKCEVFNASGVASSTATLTVTVPTAKEPTVGEAMAPKFVEPLMVSEDAHKKVTMFTCKIYGQPRPQVRWFKNEKMLNSSYKYEIINEEQDSYVLKIHDTTTEDNGEYRCEAFNENGIASNVFSCRFPLVEQVTESTLPESAPEFSKPLKSAVLNKGEALHLECTVVGQPAPSIQWFKSEEELKTTETVTITSLPNGVECLDMKETMPSDSGDYRCIATNRLGYSSSEATVAVHAPEEMETAELLESTTEFVESLHNQTVKENETGILSCRVTGPPVTSVQWFKEDVLLESSEKYEIISEANGVFALQVHDSTAEDSGEFKCEVTTEKGSSISKAYLTVEKSSVKEEFAEEQPPEILKSLTPTSLREGESLTLECTVTGKPRPTVQWFRNGEEIEVDESVKLETSSGGVCRLTVHNVTQKDAGEYRCIATNTCGASWSDASVTVNVAEQAVPTSLTEAAPLFVRQLQSCTVKANEQHILQCRVTGAPKPQVRWLKNGVELEPSAKYEIVCEDGETHILKVQNFNKDDSAVYRCEASNEKGFAASEANIEIQRAEVATAVPTFSETLVSTSVVEGEPLLLECTVSGEQDSIVEWFKNGQKIEATQNVKIESLAGGVQHLEVRNIALSDSGVYRCVVANQLGDSSTEARVTVQTHETVEEAELCEAVPVFIEVLKSQVAKENEVASLSCKVYGLPTAEVQWFKDGVELKSSEKYELISEVSGVFLLQVHNIGKQDAGEYTCVATNKMGSVSSNAFLTVSVAEERVSASQQMAPAFLSAITEAFPMCGEKVHLECVVTAAETEGDFKLYGTVPQFVETLHNCDVQENETAVMKCKVIGTPLPEVRWFKENASLESSAKFELTSDVDGLFLLKIHNAKEEDVGEYRCEVFNCKGVASSKAQLSVTVGETSEAVKALEAPLFVKTLTSCSLTEGEHLQLNCAVSGQPTPTIQWFKNGEEIKATGLVKIESLPEGILTLVVQNAHVGDSGMYRCLATNEAGECSTEATVSVQGKYFPSIIQFFPLNTACETMELEELAETAPEFVQVLHFCDVAETQEGILSCKLTGFPKPQVRWFKDGVPIQPSEKYEMVTDDNGLVLLKVHVAGREDSGEYRCEAFNSRGVAWTEAPLNVKAAELMEYEEGEEVAPDFLEPVQACVVNKGEDAVLICRISGVPTPQVCWYKNGVPLVPDERVEITSFGDRHTLVVHNAQQEDVADYRCEAKNDAGVVWSDATVSGNPTPEVHWYRDGKLLDLSKDVEIASTSDGTVTLVIQHAKVEDQGNYRCEAVNILGSACSKAPLSVFPTEEIMEVEESASMQFIEPLHHYMREEDTVAVFECKLKAQPVSTIVWYKDGAPILPDNFTVIESLPDGLQRLTLRCTTASAVGHYACLAKSDITEVKTEDDLLSISKVPLALEFLQGLKRQCVKKGDTVTMRCQVNMKGRSKLPTVKWYKSGRELLPDKRVKMEATMDGWFTLTVSKFEENDAGMYTCIITENSSVIKSEAPVELTVTEAGGEFTIVKELASQTISAGEKLELELVTSESWDDIRWLHNNEVVLNDKRTKIEQPEACVCRLTVAETSPKDQGNYFVIATKGNKTVESQAKVIVTEGKHLEITKALEDITVPAGAEVTLEVQFNEPIDHAQWYLDSKELVSDAKVSLEQLDERILRLHLKNADKNDAGVYGVVAHSGEQTTECKANLSVQAQQFLTITKGLDDVLVEPHKPLTLTVNVDGLPEKVEWLKDGEPLKEQANLKIEVPANGVYRLAISDTLPDSAGLYTFRAIDETGVIESSGTLSLMDMAEELPQKRITKLEMVEGLMDQAVAEREPVCLRIKLNKKPKVVKWYKNGKEIIPSNRFKAEVDETGASLEISSLLAEDSGLYEVVASDERDSVASSGKLLVTSASQLDITRGLQDRTVMKGTELTLEIQLSKPADMATWYHGTEKLANGQNLRLEEIDGRVYRLHVQHADIQDAGEYRVVVKGDGEKAESKANITVKTIPNLRISKELQDVSPTLHETVIMEVLLEGLPDNVEWFKNGSKLSSVPGMRIEVGGDGWHRLILEDVLPDSAGLYKFRASNPDGSVESSGTVILKQPVEEKPGDAEAALTLMKGLEDQTVDLGHPISLSVKLNKRPKDIKWYSNGKEIRPSMKKKIKFDGLEATLEVDKASEDDGGIYEVVVSDENTTIRSSGNVRIAGINCANFDTSRLKDGVKLTNVPNYSFTCTEGLYNLQVKQAEMGNAGEYMFIARKASDAVSSVGSVVVKSPPSEEAVEQPEKLTFVECLEDQQLQEGDELKLKVQTNKKPMTVKWTRNGIPVTSTGGTKLVDNGDRVFELIVENASRGDAGSYKVIIGDEHASAESVADVVVIEKAAEKPLQVLKGMADLTCDIGSKACFEVQISGKPKSYRWYKNGREVKQTPRISLKEMDGGRYCLEIEKTVTDDGGEFSFEAENDVGKVHSQALLTVQSPAARKGPAAEPLVITRPLDDQTAEEGAEISFEAEFNRGPKEVHWYKGMDVVTGNEKVKISSPAVNASKLHVTRVSPEDSSSYRVEAIDDLGNIVTSTARLTVNASPERLEFIKPMADVQVAKGDTATLEVQVKGIPQSVKWYKNGRLLPSQGRQQEIGKGTYILKIPNASDDDQATYKCELENQLGSISTEGTLVVLPSVEEAGEKEIGALKVLKGLADITLYVGDDLLLEVELSSKPEEVLWFNNGHPVLARNCEVEVMPNGHAVCRCRLPNIDISCDGTFTVKARNPYGSADSSNKLTVKGKPPKILTGLEDRRTSPGNRVVFEVEVDRKPKLVKWYKNGRLVKENERTVLISVDDCTYQLVLNDVDKEDVGNYLVEVSNDFGVAKSEAKLTIIEPVDEMWRSSPRIVKGLNDVEIFDGNHATFSVTVEGKPTSVRWYRNGTELTSSQRVLPTQLDGFTYKLTLRECHKDDMGVIKVLAMNDFGSDTSEGRLIVKEVPTGRMPSGMEKAARFIIPLEDVAAEESKKAVLSCKVEGLPTPLIKWFKDGKEIDKNERVTYSMDEDKVCSLSIGAISPEDEGCYAALAKNSLGQDRTECYLTIAAPKGAEELEHGVAPEFIKPLRSKSIIEGEDLTLDNWHIPSSTLQWLRDVFQTPFDSLPQHSNLPGGFVNGKVVEPTERVQGKIECIASEVVFRLVIKSARLSDAANYKCVATNKYGTKESAADITIEVLKPADLVQPKFVIPLSDLHVAEGETLRAEVKIRELGDNRWLFTLKDARPEDSGFYECVATNIMGSDVSQAYFTIKPSGVRREKGADFYPPVFNVPLHDRCLPEKATMTIECYVDANPKAKIQWYKGDLPLDDNAHVQTENYPDGKCRLRINFFSSGDVGYYRCVATNELGSATTSAYLSMEVEKEGEVERRREYAPYFTKTLENVRTCVGKSLALECTVAGVPFPEIRWYKDGMMIFGQEAITELFEDGKCCLKIERISDKDVGAYRCVASNIHGSSSCACTVGTEILKEERREGREPPVILKGLTDLWAEKGDDLEFRCEIAGSQPLEIKWSFLTLLT</sequence>
<feature type="domain" description="Ig-like" evidence="14">
    <location>
        <begin position="733"/>
        <end position="815"/>
    </location>
</feature>
<feature type="domain" description="Ig-like" evidence="14">
    <location>
        <begin position="3223"/>
        <end position="3326"/>
    </location>
</feature>
<feature type="domain" description="DH" evidence="13">
    <location>
        <begin position="152"/>
        <end position="330"/>
    </location>
</feature>
<dbReference type="Pfam" id="PF07679">
    <property type="entry name" value="I-set"/>
    <property type="match status" value="43"/>
</dbReference>
<evidence type="ECO:0000256" key="9">
    <source>
        <dbReference type="ARBA" id="ARBA00023319"/>
    </source>
</evidence>
<feature type="domain" description="Ig-like" evidence="14">
    <location>
        <begin position="2840"/>
        <end position="2929"/>
    </location>
</feature>
<dbReference type="InterPro" id="IPR011993">
    <property type="entry name" value="PH-like_dom_sf"/>
</dbReference>
<dbReference type="Gene3D" id="2.60.40.10">
    <property type="entry name" value="Immunoglobulins"/>
    <property type="match status" value="47"/>
</dbReference>
<feature type="domain" description="Ig-like" evidence="14">
    <location>
        <begin position="1411"/>
        <end position="1499"/>
    </location>
</feature>
<feature type="domain" description="Ig-like" evidence="14">
    <location>
        <begin position="3067"/>
        <end position="3155"/>
    </location>
</feature>
<dbReference type="InterPro" id="IPR013098">
    <property type="entry name" value="Ig_I-set"/>
</dbReference>
<feature type="domain" description="Ig-like" evidence="14">
    <location>
        <begin position="1856"/>
        <end position="1945"/>
    </location>
</feature>
<dbReference type="SUPFAM" id="SSF48726">
    <property type="entry name" value="Immunoglobulin"/>
    <property type="match status" value="47"/>
</dbReference>
<feature type="domain" description="Ig-like" evidence="14">
    <location>
        <begin position="3723"/>
        <end position="3819"/>
    </location>
</feature>
<dbReference type="SMART" id="SM00409">
    <property type="entry name" value="IG"/>
    <property type="match status" value="47"/>
</dbReference>
<dbReference type="GO" id="GO:0031430">
    <property type="term" value="C:M band"/>
    <property type="evidence" value="ECO:0007669"/>
    <property type="project" value="UniProtKB-ARBA"/>
</dbReference>
<feature type="domain" description="Ig-like" evidence="14">
    <location>
        <begin position="503"/>
        <end position="622"/>
    </location>
</feature>
<feature type="domain" description="Ig-like" evidence="14">
    <location>
        <begin position="4689"/>
        <end position="4777"/>
    </location>
</feature>
<keyword evidence="4" id="KW-0963">Cytoplasm</keyword>
<organism evidence="15 16">
    <name type="scientific">Trichuris suis</name>
    <name type="common">pig whipworm</name>
    <dbReference type="NCBI Taxonomy" id="68888"/>
    <lineage>
        <taxon>Eukaryota</taxon>
        <taxon>Metazoa</taxon>
        <taxon>Ecdysozoa</taxon>
        <taxon>Nematoda</taxon>
        <taxon>Enoplea</taxon>
        <taxon>Dorylaimia</taxon>
        <taxon>Trichinellida</taxon>
        <taxon>Trichuridae</taxon>
        <taxon>Trichuris</taxon>
    </lineage>
</organism>
<feature type="region of interest" description="Disordered" evidence="11">
    <location>
        <begin position="483"/>
        <end position="513"/>
    </location>
</feature>
<evidence type="ECO:0000256" key="10">
    <source>
        <dbReference type="PROSITE-ProRule" id="PRU00192"/>
    </source>
</evidence>
<protein>
    <recommendedName>
        <fullName evidence="17">Muscle M-line assembly protein unc-89</fullName>
    </recommendedName>
</protein>
<evidence type="ECO:0000256" key="6">
    <source>
        <dbReference type="ARBA" id="ARBA00022741"/>
    </source>
</evidence>
<feature type="domain" description="Ig-like" evidence="14">
    <location>
        <begin position="2485"/>
        <end position="2574"/>
    </location>
</feature>
<dbReference type="InterPro" id="IPR036028">
    <property type="entry name" value="SH3-like_dom_sf"/>
</dbReference>
<dbReference type="Proteomes" id="UP000030764">
    <property type="component" value="Unassembled WGS sequence"/>
</dbReference>
<dbReference type="GO" id="GO:0045989">
    <property type="term" value="P:positive regulation of striated muscle contraction"/>
    <property type="evidence" value="ECO:0007669"/>
    <property type="project" value="UniProtKB-ARBA"/>
</dbReference>
<feature type="domain" description="SH3" evidence="12">
    <location>
        <begin position="61"/>
        <end position="125"/>
    </location>
</feature>
<dbReference type="InterPro" id="IPR036179">
    <property type="entry name" value="Ig-like_dom_sf"/>
</dbReference>
<dbReference type="PANTHER" id="PTHR47633">
    <property type="entry name" value="IMMUNOGLOBULIN"/>
    <property type="match status" value="1"/>
</dbReference>
<proteinExistence type="inferred from homology"/>
<dbReference type="Gene3D" id="1.20.900.10">
    <property type="entry name" value="Dbl homology (DH) domain"/>
    <property type="match status" value="1"/>
</dbReference>
<feature type="domain" description="Ig-like" evidence="14">
    <location>
        <begin position="4191"/>
        <end position="4282"/>
    </location>
</feature>
<dbReference type="SMART" id="SM00326">
    <property type="entry name" value="SH3"/>
    <property type="match status" value="1"/>
</dbReference>
<dbReference type="GO" id="GO:0040017">
    <property type="term" value="P:positive regulation of locomotion"/>
    <property type="evidence" value="ECO:0007669"/>
    <property type="project" value="UniProtKB-ARBA"/>
</dbReference>
<feature type="domain" description="Ig-like" evidence="14">
    <location>
        <begin position="1749"/>
        <end position="1841"/>
    </location>
</feature>
<keyword evidence="9" id="KW-0393">Immunoglobulin domain</keyword>
<dbReference type="FunFam" id="2.60.40.10:FF:000714">
    <property type="entry name" value="Titin novex-3"/>
    <property type="match status" value="1"/>
</dbReference>
<dbReference type="PROSITE" id="PS50002">
    <property type="entry name" value="SH3"/>
    <property type="match status" value="1"/>
</dbReference>
<keyword evidence="3 10" id="KW-0728">SH3 domain</keyword>
<dbReference type="Gene3D" id="2.30.29.30">
    <property type="entry name" value="Pleckstrin-homology domain (PH domain)/Phosphotyrosine-binding domain (PTB)"/>
    <property type="match status" value="1"/>
</dbReference>
<dbReference type="InterPro" id="IPR001452">
    <property type="entry name" value="SH3_domain"/>
</dbReference>
<feature type="domain" description="Ig-like" evidence="14">
    <location>
        <begin position="2068"/>
        <end position="2157"/>
    </location>
</feature>
<dbReference type="FunFam" id="2.60.40.10:FF:000032">
    <property type="entry name" value="palladin isoform X1"/>
    <property type="match status" value="1"/>
</dbReference>
<evidence type="ECO:0000259" key="13">
    <source>
        <dbReference type="PROSITE" id="PS50010"/>
    </source>
</evidence>
<dbReference type="InterPro" id="IPR000219">
    <property type="entry name" value="DH_dom"/>
</dbReference>
<evidence type="ECO:0000256" key="3">
    <source>
        <dbReference type="ARBA" id="ARBA00022443"/>
    </source>
</evidence>
<dbReference type="SUPFAM" id="SSF48065">
    <property type="entry name" value="DBL homology domain (DH-domain)"/>
    <property type="match status" value="1"/>
</dbReference>
<feature type="domain" description="Ig-like" evidence="14">
    <location>
        <begin position="5412"/>
        <end position="5446"/>
    </location>
</feature>
<dbReference type="FunFam" id="2.60.40.10:FF:001436">
    <property type="entry name" value="Muscle M-line assembly protein unc-89"/>
    <property type="match status" value="1"/>
</dbReference>
<dbReference type="InterPro" id="IPR013106">
    <property type="entry name" value="Ig_V-set"/>
</dbReference>
<dbReference type="GO" id="GO:0005524">
    <property type="term" value="F:ATP binding"/>
    <property type="evidence" value="ECO:0007669"/>
    <property type="project" value="UniProtKB-KW"/>
</dbReference>
<comment type="subcellular location">
    <subcellularLocation>
        <location evidence="1">Cytoplasm</location>
        <location evidence="1">Myofibril</location>
        <location evidence="1">Sarcomere</location>
        <location evidence="1">A band</location>
    </subcellularLocation>
</comment>
<evidence type="ECO:0000256" key="5">
    <source>
        <dbReference type="ARBA" id="ARBA00022737"/>
    </source>
</evidence>
<evidence type="ECO:0000259" key="12">
    <source>
        <dbReference type="PROSITE" id="PS50002"/>
    </source>
</evidence>
<gene>
    <name evidence="15" type="ORF">M513_00956</name>
</gene>
<evidence type="ECO:0000256" key="8">
    <source>
        <dbReference type="ARBA" id="ARBA00023157"/>
    </source>
</evidence>
<feature type="domain" description="Ig-like" evidence="14">
    <location>
        <begin position="2591"/>
        <end position="2680"/>
    </location>
</feature>
<feature type="domain" description="Ig-like" evidence="14">
    <location>
        <begin position="1602"/>
        <end position="1690"/>
    </location>
</feature>
<feature type="domain" description="Ig-like" evidence="14">
    <location>
        <begin position="5203"/>
        <end position="5293"/>
    </location>
</feature>
<evidence type="ECO:0000256" key="2">
    <source>
        <dbReference type="ARBA" id="ARBA00006692"/>
    </source>
</evidence>
<dbReference type="FunFam" id="2.60.40.10:FF:000080">
    <property type="entry name" value="Myosin light chain kinase, smooth muscle"/>
    <property type="match status" value="1"/>
</dbReference>
<dbReference type="GO" id="GO:0007525">
    <property type="term" value="P:somatic muscle development"/>
    <property type="evidence" value="ECO:0007669"/>
    <property type="project" value="UniProtKB-ARBA"/>
</dbReference>
<feature type="domain" description="Ig-like" evidence="14">
    <location>
        <begin position="3331"/>
        <end position="3426"/>
    </location>
</feature>
<feature type="domain" description="Ig-like" evidence="14">
    <location>
        <begin position="4016"/>
        <end position="4110"/>
    </location>
</feature>
<dbReference type="GO" id="GO:0005085">
    <property type="term" value="F:guanyl-nucleotide exchange factor activity"/>
    <property type="evidence" value="ECO:0007669"/>
    <property type="project" value="InterPro"/>
</dbReference>
<dbReference type="FunFam" id="2.60.40.10:FF:000612">
    <property type="entry name" value="palladin isoform X1"/>
    <property type="match status" value="2"/>
</dbReference>
<feature type="domain" description="Ig-like" evidence="14">
    <location>
        <begin position="1954"/>
        <end position="2049"/>
    </location>
</feature>
<evidence type="ECO:0000313" key="15">
    <source>
        <dbReference type="EMBL" id="KFD58193.1"/>
    </source>
</evidence>
<keyword evidence="6" id="KW-0547">Nucleotide-binding</keyword>
<dbReference type="CDD" id="cd00096">
    <property type="entry name" value="Ig"/>
    <property type="match status" value="4"/>
</dbReference>
<feature type="domain" description="Ig-like" evidence="14">
    <location>
        <begin position="5000"/>
        <end position="5111"/>
    </location>
</feature>
<feature type="compositionally biased region" description="Basic and acidic residues" evidence="11">
    <location>
        <begin position="483"/>
        <end position="495"/>
    </location>
</feature>
<name>A0A085MLU7_9BILA</name>
<dbReference type="PROSITE" id="PS50010">
    <property type="entry name" value="DH_2"/>
    <property type="match status" value="1"/>
</dbReference>
<dbReference type="InterPro" id="IPR003598">
    <property type="entry name" value="Ig_sub2"/>
</dbReference>
<feature type="domain" description="Ig-like" evidence="14">
    <location>
        <begin position="2961"/>
        <end position="3050"/>
    </location>
</feature>
<dbReference type="FunFam" id="2.60.40.10:FF:000425">
    <property type="entry name" value="Myosin light chain kinase"/>
    <property type="match status" value="5"/>
</dbReference>
<feature type="domain" description="Ig-like" evidence="14">
    <location>
        <begin position="633"/>
        <end position="721"/>
    </location>
</feature>
<feature type="domain" description="Ig-like" evidence="14">
    <location>
        <begin position="4489"/>
        <end position="4578"/>
    </location>
</feature>
<accession>A0A085MLU7</accession>
<feature type="domain" description="Ig-like" evidence="14">
    <location>
        <begin position="2385"/>
        <end position="2474"/>
    </location>
</feature>
<dbReference type="Pfam" id="PF07653">
    <property type="entry name" value="SH3_2"/>
    <property type="match status" value="1"/>
</dbReference>
<feature type="domain" description="Ig-like" evidence="14">
    <location>
        <begin position="4301"/>
        <end position="4380"/>
    </location>
</feature>
<feature type="domain" description="Ig-like" evidence="14">
    <location>
        <begin position="3158"/>
        <end position="3220"/>
    </location>
</feature>
<reference evidence="15 16" key="1">
    <citation type="journal article" date="2014" name="Nat. Genet.">
        <title>Genome and transcriptome of the porcine whipworm Trichuris suis.</title>
        <authorList>
            <person name="Jex A.R."/>
            <person name="Nejsum P."/>
            <person name="Schwarz E.M."/>
            <person name="Hu L."/>
            <person name="Young N.D."/>
            <person name="Hall R.S."/>
            <person name="Korhonen P.K."/>
            <person name="Liao S."/>
            <person name="Thamsborg S."/>
            <person name="Xia J."/>
            <person name="Xu P."/>
            <person name="Wang S."/>
            <person name="Scheerlinck J.P."/>
            <person name="Hofmann A."/>
            <person name="Sternberg P.W."/>
            <person name="Wang J."/>
            <person name="Gasser R.B."/>
        </authorList>
    </citation>
    <scope>NUCLEOTIDE SEQUENCE [LARGE SCALE GENOMIC DNA]</scope>
    <source>
        <strain evidence="15">DCEP-RM93M</strain>
    </source>
</reference>
<keyword evidence="8" id="KW-1015">Disulfide bond</keyword>
<evidence type="ECO:0000256" key="1">
    <source>
        <dbReference type="ARBA" id="ARBA00004161"/>
    </source>
</evidence>
<dbReference type="FunFam" id="2.60.40.10:FF:000345">
    <property type="entry name" value="Muscle M-line assembly protein unc-89"/>
    <property type="match status" value="3"/>
</dbReference>
<keyword evidence="7" id="KW-0067">ATP-binding</keyword>
<evidence type="ECO:0008006" key="17">
    <source>
        <dbReference type="Google" id="ProtNLM"/>
    </source>
</evidence>
<feature type="domain" description="Ig-like" evidence="14">
    <location>
        <begin position="2735"/>
        <end position="2826"/>
    </location>
</feature>
<feature type="domain" description="Ig-like" evidence="14">
    <location>
        <begin position="1019"/>
        <end position="1113"/>
    </location>
</feature>
<feature type="domain" description="Ig-like" evidence="14">
    <location>
        <begin position="4394"/>
        <end position="4484"/>
    </location>
</feature>
<feature type="domain" description="Ig-like" evidence="14">
    <location>
        <begin position="2161"/>
        <end position="2263"/>
    </location>
</feature>
<feature type="domain" description="Ig-like" evidence="14">
    <location>
        <begin position="1505"/>
        <end position="1594"/>
    </location>
</feature>
<comment type="similarity">
    <text evidence="2">Belongs to the protein kinase superfamily. CAMK Ser/Thr protein kinase family.</text>
</comment>
<dbReference type="GO" id="GO:0045214">
    <property type="term" value="P:sarcomere organization"/>
    <property type="evidence" value="ECO:0007669"/>
    <property type="project" value="UniProtKB-ARBA"/>
</dbReference>
<evidence type="ECO:0000313" key="16">
    <source>
        <dbReference type="Proteomes" id="UP000030764"/>
    </source>
</evidence>
<dbReference type="SMART" id="SM00408">
    <property type="entry name" value="IGc2"/>
    <property type="match status" value="34"/>
</dbReference>
<dbReference type="FunFam" id="2.60.40.10:FF:000344">
    <property type="entry name" value="Muscle M-line assembly protein unc-89"/>
    <property type="match status" value="1"/>
</dbReference>
<dbReference type="EMBL" id="KL363185">
    <property type="protein sequence ID" value="KFD58193.1"/>
    <property type="molecule type" value="Genomic_DNA"/>
</dbReference>
<dbReference type="InterPro" id="IPR013783">
    <property type="entry name" value="Ig-like_fold"/>
</dbReference>
<dbReference type="SUPFAM" id="SSF50729">
    <property type="entry name" value="PH domain-like"/>
    <property type="match status" value="1"/>
</dbReference>
<feature type="domain" description="Ig-like" evidence="14">
    <location>
        <begin position="1307"/>
        <end position="1400"/>
    </location>
</feature>
<feature type="domain" description="Ig-like" evidence="14">
    <location>
        <begin position="874"/>
        <end position="1016"/>
    </location>
</feature>
<feature type="domain" description="Ig-like" evidence="14">
    <location>
        <begin position="4888"/>
        <end position="4984"/>
    </location>
</feature>
<dbReference type="FunFam" id="2.60.40.10:FF:000147">
    <property type="entry name" value="Myosin light chain kinase"/>
    <property type="match status" value="1"/>
</dbReference>
<keyword evidence="16" id="KW-1185">Reference proteome</keyword>
<dbReference type="PANTHER" id="PTHR47633:SF4">
    <property type="entry name" value="MYOPALLADIN ISOFORM X1"/>
    <property type="match status" value="1"/>
</dbReference>
<dbReference type="InterPro" id="IPR055251">
    <property type="entry name" value="SOS1_NGEF_PH"/>
</dbReference>